<organism evidence="2 3">
    <name type="scientific">Drechslerella dactyloides</name>
    <name type="common">Nematode-trapping fungus</name>
    <name type="synonym">Arthrobotrys dactyloides</name>
    <dbReference type="NCBI Taxonomy" id="74499"/>
    <lineage>
        <taxon>Eukaryota</taxon>
        <taxon>Fungi</taxon>
        <taxon>Dikarya</taxon>
        <taxon>Ascomycota</taxon>
        <taxon>Pezizomycotina</taxon>
        <taxon>Orbiliomycetes</taxon>
        <taxon>Orbiliales</taxon>
        <taxon>Orbiliaceae</taxon>
        <taxon>Drechslerella</taxon>
    </lineage>
</organism>
<name>A0AAD6IXG0_DREDA</name>
<comment type="caution">
    <text evidence="2">The sequence shown here is derived from an EMBL/GenBank/DDBJ whole genome shotgun (WGS) entry which is preliminary data.</text>
</comment>
<keyword evidence="3" id="KW-1185">Reference proteome</keyword>
<gene>
    <name evidence="2" type="ORF">Dda_4511</name>
</gene>
<protein>
    <recommendedName>
        <fullName evidence="4">HAUS augmin-like complex subunit 4</fullName>
    </recommendedName>
</protein>
<keyword evidence="1" id="KW-0175">Coiled coil</keyword>
<dbReference type="Pfam" id="PF14735">
    <property type="entry name" value="HAUS4"/>
    <property type="match status" value="1"/>
</dbReference>
<evidence type="ECO:0008006" key="4">
    <source>
        <dbReference type="Google" id="ProtNLM"/>
    </source>
</evidence>
<evidence type="ECO:0000256" key="1">
    <source>
        <dbReference type="SAM" id="Coils"/>
    </source>
</evidence>
<dbReference type="EMBL" id="JAQGDS010000005">
    <property type="protein sequence ID" value="KAJ6260286.1"/>
    <property type="molecule type" value="Genomic_DNA"/>
</dbReference>
<accession>A0AAD6IXG0</accession>
<dbReference type="Proteomes" id="UP001221413">
    <property type="component" value="Unassembled WGS sequence"/>
</dbReference>
<dbReference type="InterPro" id="IPR029327">
    <property type="entry name" value="HAUS4"/>
</dbReference>
<dbReference type="AlphaFoldDB" id="A0AAD6IXG0"/>
<feature type="coiled-coil region" evidence="1">
    <location>
        <begin position="271"/>
        <end position="298"/>
    </location>
</feature>
<reference evidence="2" key="1">
    <citation type="submission" date="2023-01" db="EMBL/GenBank/DDBJ databases">
        <title>The chitinases involved in constricting ring structure development in the nematode-trapping fungus Drechslerella dactyloides.</title>
        <authorList>
            <person name="Wang R."/>
            <person name="Zhang L."/>
            <person name="Tang P."/>
            <person name="Li S."/>
            <person name="Liang L."/>
        </authorList>
    </citation>
    <scope>NUCLEOTIDE SEQUENCE</scope>
    <source>
        <strain evidence="2">YMF1.00031</strain>
    </source>
</reference>
<proteinExistence type="predicted"/>
<dbReference type="GO" id="GO:0051225">
    <property type="term" value="P:spindle assembly"/>
    <property type="evidence" value="ECO:0007669"/>
    <property type="project" value="InterPro"/>
</dbReference>
<evidence type="ECO:0000313" key="2">
    <source>
        <dbReference type="EMBL" id="KAJ6260286.1"/>
    </source>
</evidence>
<dbReference type="GO" id="GO:0070652">
    <property type="term" value="C:HAUS complex"/>
    <property type="evidence" value="ECO:0007669"/>
    <property type="project" value="InterPro"/>
</dbReference>
<sequence>MIPIFPEEILHKNPQFKVVFQDLTTNKLNHDASTKLSNEGIKESQDVDKRLTALREDLVKSKIIRQRLIHTLDELPADLKEVVDLYLLTQDSGAVLRKDDEAFFLEGLPLLCKSLNKILLEDATELANMCDEDATPLTLPSAIADRQSSLHTHRETLRSLRSQSLHRSTALADLHRRLLSTTIQLIERQKHGIPSRAAKAQARHLALVADSLDGKLRIMHLESLERTYDPDTVAALAFYKEHLEDAKTRLRRRGARVQGELAEYEGFGEQMKRDVERYAALLEEIDRAKADIRRLGGDA</sequence>
<evidence type="ECO:0000313" key="3">
    <source>
        <dbReference type="Proteomes" id="UP001221413"/>
    </source>
</evidence>